<accession>A0A1A9UF59</accession>
<evidence type="ECO:0000313" key="1">
    <source>
        <dbReference type="EnsemblMetazoa" id="GAUT002880-PA"/>
    </source>
</evidence>
<name>A0A1A9UF59_GLOAU</name>
<protein>
    <submittedName>
        <fullName evidence="1">Uncharacterized protein</fullName>
    </submittedName>
</protein>
<keyword evidence="2" id="KW-1185">Reference proteome</keyword>
<dbReference type="EnsemblMetazoa" id="GAUT002880-RA">
    <property type="protein sequence ID" value="GAUT002880-PA"/>
    <property type="gene ID" value="GAUT002880"/>
</dbReference>
<dbReference type="Proteomes" id="UP000078200">
    <property type="component" value="Unassembled WGS sequence"/>
</dbReference>
<proteinExistence type="predicted"/>
<dbReference type="VEuPathDB" id="VectorBase:GAUT002880"/>
<dbReference type="AlphaFoldDB" id="A0A1A9UF59"/>
<sequence>MKICYQMETKEPLMSARARTESENRMTLAFVLPVGRINESDKGGNSRRYRLRFAHRLETIHAEVMHNACRITDYAIGIVANVSHRFGNVVCNLVWCTFMCTNANEMCMQREYITLHDSEIVVLSDLNIRNVHIISPTALLNSLQLDI</sequence>
<reference evidence="1" key="1">
    <citation type="submission" date="2020-05" db="UniProtKB">
        <authorList>
            <consortium name="EnsemblMetazoa"/>
        </authorList>
    </citation>
    <scope>IDENTIFICATION</scope>
    <source>
        <strain evidence="1">TTRI</strain>
    </source>
</reference>
<evidence type="ECO:0000313" key="2">
    <source>
        <dbReference type="Proteomes" id="UP000078200"/>
    </source>
</evidence>
<organism evidence="1 2">
    <name type="scientific">Glossina austeni</name>
    <name type="common">Savannah tsetse fly</name>
    <dbReference type="NCBI Taxonomy" id="7395"/>
    <lineage>
        <taxon>Eukaryota</taxon>
        <taxon>Metazoa</taxon>
        <taxon>Ecdysozoa</taxon>
        <taxon>Arthropoda</taxon>
        <taxon>Hexapoda</taxon>
        <taxon>Insecta</taxon>
        <taxon>Pterygota</taxon>
        <taxon>Neoptera</taxon>
        <taxon>Endopterygota</taxon>
        <taxon>Diptera</taxon>
        <taxon>Brachycera</taxon>
        <taxon>Muscomorpha</taxon>
        <taxon>Hippoboscoidea</taxon>
        <taxon>Glossinidae</taxon>
        <taxon>Glossina</taxon>
    </lineage>
</organism>